<protein>
    <submittedName>
        <fullName evidence="1 2">Sporulation protein</fullName>
    </submittedName>
</protein>
<dbReference type="EMBL" id="JABSXK010000001">
    <property type="protein sequence ID" value="NRV07380.1"/>
    <property type="molecule type" value="Genomic_DNA"/>
</dbReference>
<evidence type="ECO:0000313" key="1">
    <source>
        <dbReference type="EMBL" id="AJG98385.1"/>
    </source>
</evidence>
<gene>
    <name evidence="3" type="ORF">BCD95_004263</name>
    <name evidence="2" type="ORF">DFH45_000343</name>
    <name evidence="1" type="ORF">LF65_01783</name>
</gene>
<reference evidence="2" key="3">
    <citation type="submission" date="2020-05" db="EMBL/GenBank/DDBJ databases">
        <title>Genomic insights into acetone-butanol-ethanol (ABE) fermentation by sequencing solventogenic clostridia strains.</title>
        <authorList>
            <person name="Brown S."/>
        </authorList>
    </citation>
    <scope>NUCLEOTIDE SEQUENCE</scope>
    <source>
        <strain evidence="3">DJ123</strain>
        <strain evidence="2">DJ126</strain>
    </source>
</reference>
<sequence>MLILKLAYSEDLTFSRDLQELKELLKKKEILIGFVESIEGKTHIIKIICEENCYNEKVKEIINLYVSNILYRIVIDNYRKKEMFEFITDNYFFLKQSEILEVEDQILKVLKYEEVEANEDTIFCLNKINSMVEKIRDCISEKQEINIDGFITFRMRKLREDIEKVIDKVVERYMVEKEYKEFIKLLKYFVEIQECKIEEINIIVEDNNYIVRDKEGKDLYYDFFSEIATDQNKAELNMEDILISGLITSAPENINIYGKEKCSNKEFLDTIQNVFGDKVHFYEANSDYNKIGQIIAKKY</sequence>
<evidence type="ECO:0000313" key="3">
    <source>
        <dbReference type="EMBL" id="NSB16004.1"/>
    </source>
</evidence>
<organism evidence="1 4">
    <name type="scientific">Clostridium beijerinckii</name>
    <name type="common">Clostridium MP</name>
    <dbReference type="NCBI Taxonomy" id="1520"/>
    <lineage>
        <taxon>Bacteria</taxon>
        <taxon>Bacillati</taxon>
        <taxon>Bacillota</taxon>
        <taxon>Clostridia</taxon>
        <taxon>Eubacteriales</taxon>
        <taxon>Clostridiaceae</taxon>
        <taxon>Clostridium</taxon>
    </lineage>
</organism>
<accession>A0A0B5QBR0</accession>
<dbReference type="Proteomes" id="UP000821656">
    <property type="component" value="Unassembled WGS sequence"/>
</dbReference>
<dbReference type="NCBIfam" id="TIGR02834">
    <property type="entry name" value="spo_ytxC"/>
    <property type="match status" value="1"/>
</dbReference>
<dbReference type="Proteomes" id="UP000822184">
    <property type="component" value="Unassembled WGS sequence"/>
</dbReference>
<dbReference type="RefSeq" id="WP_041895718.1">
    <property type="nucleotide sequence ID" value="NZ_CP010086.2"/>
</dbReference>
<evidence type="ECO:0000313" key="4">
    <source>
        <dbReference type="Proteomes" id="UP000031866"/>
    </source>
</evidence>
<proteinExistence type="predicted"/>
<dbReference type="EMBL" id="CP010086">
    <property type="protein sequence ID" value="AJG98385.1"/>
    <property type="molecule type" value="Genomic_DNA"/>
</dbReference>
<reference evidence="4" key="1">
    <citation type="submission" date="2014-12" db="EMBL/GenBank/DDBJ databases">
        <title>Genome sequence of Clostridium beijerinckii strain 59B.</title>
        <authorList>
            <person name="Little G.T."/>
            <person name="Minton N.P."/>
        </authorList>
    </citation>
    <scope>NUCLEOTIDE SEQUENCE [LARGE SCALE GENOMIC DNA]</scope>
    <source>
        <strain evidence="4">59B</strain>
    </source>
</reference>
<dbReference type="Proteomes" id="UP000031866">
    <property type="component" value="Chromosome"/>
</dbReference>
<dbReference type="InterPro" id="IPR014199">
    <property type="entry name" value="Spore_YtxC"/>
</dbReference>
<name>A0A0B5QBR0_CLOBE</name>
<dbReference type="Pfam" id="PF08812">
    <property type="entry name" value="YtxC"/>
    <property type="match status" value="1"/>
</dbReference>
<dbReference type="KEGG" id="cbei:LF65_01783"/>
<dbReference type="STRING" id="1520.LF65_01783"/>
<reference evidence="1" key="2">
    <citation type="submission" date="2016-02" db="EMBL/GenBank/DDBJ databases">
        <title>Genome sequence of Clostridium beijerinckii strain 59B.</title>
        <authorList>
            <person name="Little G.T."/>
            <person name="Minton N.P."/>
        </authorList>
    </citation>
    <scope>NUCLEOTIDE SEQUENCE</scope>
    <source>
        <strain evidence="1">NCIMB 14988</strain>
    </source>
</reference>
<evidence type="ECO:0000313" key="2">
    <source>
        <dbReference type="EMBL" id="NRV07380.1"/>
    </source>
</evidence>
<dbReference type="EMBL" id="JABTDW010000001">
    <property type="protein sequence ID" value="NSB16004.1"/>
    <property type="molecule type" value="Genomic_DNA"/>
</dbReference>
<dbReference type="AlphaFoldDB" id="A0A0B5QBR0"/>
<dbReference type="OrthoDB" id="2986513at2"/>